<dbReference type="InterPro" id="IPR027417">
    <property type="entry name" value="P-loop_NTPase"/>
</dbReference>
<protein>
    <submittedName>
        <fullName evidence="2">ATP-binding protein</fullName>
    </submittedName>
</protein>
<gene>
    <name evidence="2" type="ORF">N1032_15050</name>
</gene>
<organism evidence="2 3">
    <name type="scientific">Herbiconiux daphne</name>
    <dbReference type="NCBI Taxonomy" id="2970914"/>
    <lineage>
        <taxon>Bacteria</taxon>
        <taxon>Bacillati</taxon>
        <taxon>Actinomycetota</taxon>
        <taxon>Actinomycetes</taxon>
        <taxon>Micrococcales</taxon>
        <taxon>Microbacteriaceae</taxon>
        <taxon>Herbiconiux</taxon>
    </lineage>
</organism>
<dbReference type="RefSeq" id="WP_259539968.1">
    <property type="nucleotide sequence ID" value="NZ_JANLCJ010000005.1"/>
</dbReference>
<feature type="compositionally biased region" description="Basic and acidic residues" evidence="1">
    <location>
        <begin position="106"/>
        <end position="123"/>
    </location>
</feature>
<keyword evidence="2" id="KW-0067">ATP-binding</keyword>
<keyword evidence="2" id="KW-0547">Nucleotide-binding</keyword>
<dbReference type="EMBL" id="JANLCJ010000005">
    <property type="protein sequence ID" value="MCS5735061.1"/>
    <property type="molecule type" value="Genomic_DNA"/>
</dbReference>
<name>A0ABT2H558_9MICO</name>
<dbReference type="SUPFAM" id="SSF52540">
    <property type="entry name" value="P-loop containing nucleoside triphosphate hydrolases"/>
    <property type="match status" value="1"/>
</dbReference>
<evidence type="ECO:0000313" key="2">
    <source>
        <dbReference type="EMBL" id="MCS5735061.1"/>
    </source>
</evidence>
<keyword evidence="3" id="KW-1185">Reference proteome</keyword>
<proteinExistence type="predicted"/>
<comment type="caution">
    <text evidence="2">The sequence shown here is derived from an EMBL/GenBank/DDBJ whole genome shotgun (WGS) entry which is preliminary data.</text>
</comment>
<dbReference type="Gene3D" id="3.40.50.300">
    <property type="entry name" value="P-loop containing nucleotide triphosphate hydrolases"/>
    <property type="match status" value="1"/>
</dbReference>
<reference evidence="2" key="1">
    <citation type="submission" date="2022-08" db="EMBL/GenBank/DDBJ databases">
        <authorList>
            <person name="Deng Y."/>
            <person name="Han X.-F."/>
            <person name="Zhang Y.-Q."/>
        </authorList>
    </citation>
    <scope>NUCLEOTIDE SEQUENCE</scope>
    <source>
        <strain evidence="2">CPCC 203386</strain>
    </source>
</reference>
<evidence type="ECO:0000256" key="1">
    <source>
        <dbReference type="SAM" id="MobiDB-lite"/>
    </source>
</evidence>
<evidence type="ECO:0000313" key="3">
    <source>
        <dbReference type="Proteomes" id="UP001165586"/>
    </source>
</evidence>
<dbReference type="Proteomes" id="UP001165586">
    <property type="component" value="Unassembled WGS sequence"/>
</dbReference>
<sequence>MSDADPLKEVELQIQRVFAGVINQGARPRMHDAVDAALKECVAVVTEFERLTGGTLSTIETFKLSHLIAFSLDAADAKSAPHSTDIQRSKDRAVRECIRGYLYLKRNDPMGDGRPDDEPRESPVTRGVGSSDLNLITQIVEDLPTQDKQALLHSARARRSWAMTRYARALGSSSRETRGPGGFSSLRNRCALELSSAISALLRPESSQIRLQFLELYAPELAGSERSSDHFPSGNGIAQRLLKLSKQFANDIDPRINWVDDGSASHTTESRAIVGRTAEETLRRYLARDSKPGWLLVSGPSGAGKSSLLWSTYSRETEHGSACFFIPASSLLASDGSSPIVQFDDLIRGIEDAANRRKIVVLIDAADAVVHIDEVRSDLSVLIERVIECQGHIILSCRPDAVGAFTIDGRERVELGPFDDQEVEQLAIAGGVGGRLASLIFNELSPRTFWRLPLNYSLIRDLMDGPGAKDLSFKKGEVEVFRILWQLRVESDRRAHWPRTSSSANLAELANSVAIVMLSHDRTDMNFDALVRHVATKAGGEDRAKAGLQDLVSRGILQLGSSRRVGFFHQSFLEYVAAGAILARGRDEIAGVAKLVCAASARSLQNSVFEAMFLILYEEDRRNPILADVVDRLLEAEGQAAQSSLVALWVARPELLQDDPLNVLRLGDRRQRQDAGARLGMAQIGPAVVSALLREILSRDDTYFSDRQHISTELCELLSTWAASESSEVLKLMARPEVDVYIRPGGDKFVGGSAWQGLLSRLADASPTWFRGVVHEWVDAGADGEKIDRHMTDDPWEHRAELIRRNYSILGIGVLRHWMRVITDGPGDLPFSAAQVVPRVWLSLATPGTASIEVSTRKAPGRKVDQLQRAIVLLALSDPLWRDYAREFVDANFHLFFPAPTDERDSIFRVLWELGEQSGGNFHRRVVQGMIATAYANQAFVTWRDEYTIRSAAVSFFLDAVPDQARDIPEPWLETGLLSYLPEAVAVGVPGALSALELIANGELYLPSVDGLLDLLQATSGRTQDQIVHAIARSVEIGTGRSILRKLQAGSTEVNDSRPTKLMAELQARAARIKINLMDDFVKSNIVVRAAAAENLVLLVGTGLISVASSEVTALAEAETDPKVLCWIIDLVPVALRNEPASSGEFKRLLKTFAEHRAAGPARFVLSVECDLFSPAGRRFVESWRVAQLSSIMTERPQVERWSEVLDLLAPAPSEAVPTMRPTTLFMVHELSIFWDWLGRCVPESSADRVQDSFFASISSLKLGFANVLVPGYERYIDLLARLLDGEELVERFVGQVLSLDATGRKELVASMCDDARSVVVCREALGALALHPGTDKQTRLEVTRALSHRRPAPVTGRSSIEWMSRRTVQHSKGCSVCGMV</sequence>
<feature type="region of interest" description="Disordered" evidence="1">
    <location>
        <begin position="106"/>
        <end position="129"/>
    </location>
</feature>
<accession>A0ABT2H558</accession>
<dbReference type="GO" id="GO:0005524">
    <property type="term" value="F:ATP binding"/>
    <property type="evidence" value="ECO:0007669"/>
    <property type="project" value="UniProtKB-KW"/>
</dbReference>